<evidence type="ECO:0000313" key="11">
    <source>
        <dbReference type="Proteomes" id="UP000187455"/>
    </source>
</evidence>
<keyword evidence="5 8" id="KW-1133">Transmembrane helix</keyword>
<feature type="region of interest" description="Disordered" evidence="7">
    <location>
        <begin position="95"/>
        <end position="119"/>
    </location>
</feature>
<reference evidence="10 11" key="1">
    <citation type="journal article" date="2016" name="Mol. Biol. Evol.">
        <title>Genome-Wide Survey of Gut Fungi (Harpellales) Reveals the First Horizontally Transferred Ubiquitin Gene from a Mosquito Host.</title>
        <authorList>
            <person name="Wang Y."/>
            <person name="White M.M."/>
            <person name="Kvist S."/>
            <person name="Moncalvo J.M."/>
        </authorList>
    </citation>
    <scope>NUCLEOTIDE SEQUENCE [LARGE SCALE GENOMIC DNA]</scope>
    <source>
        <strain evidence="10 11">ALG-7-W6</strain>
    </source>
</reference>
<feature type="transmembrane region" description="Helical" evidence="8">
    <location>
        <begin position="484"/>
        <end position="505"/>
    </location>
</feature>
<comment type="caution">
    <text evidence="10">The sequence shown here is derived from an EMBL/GenBank/DDBJ whole genome shotgun (WGS) entry which is preliminary data.</text>
</comment>
<dbReference type="InterPro" id="IPR036259">
    <property type="entry name" value="MFS_trans_sf"/>
</dbReference>
<gene>
    <name evidence="10" type="ORF">AYI68_g3843</name>
</gene>
<feature type="transmembrane region" description="Helical" evidence="8">
    <location>
        <begin position="595"/>
        <end position="617"/>
    </location>
</feature>
<feature type="transmembrane region" description="Helical" evidence="8">
    <location>
        <begin position="195"/>
        <end position="213"/>
    </location>
</feature>
<evidence type="ECO:0000256" key="3">
    <source>
        <dbReference type="ARBA" id="ARBA00022448"/>
    </source>
</evidence>
<dbReference type="CDD" id="cd17502">
    <property type="entry name" value="MFS_Azr1_MDR_like"/>
    <property type="match status" value="1"/>
</dbReference>
<dbReference type="InterPro" id="IPR011701">
    <property type="entry name" value="MFS"/>
</dbReference>
<feature type="transmembrane region" description="Helical" evidence="8">
    <location>
        <begin position="164"/>
        <end position="183"/>
    </location>
</feature>
<dbReference type="FunFam" id="1.20.1720.10:FF:000013">
    <property type="entry name" value="Related to multidrug resistance proteins"/>
    <property type="match status" value="1"/>
</dbReference>
<dbReference type="GO" id="GO:0012505">
    <property type="term" value="C:endomembrane system"/>
    <property type="evidence" value="ECO:0007669"/>
    <property type="project" value="UniProtKB-SubCell"/>
</dbReference>
<evidence type="ECO:0000256" key="7">
    <source>
        <dbReference type="SAM" id="MobiDB-lite"/>
    </source>
</evidence>
<dbReference type="Gene3D" id="1.20.1720.10">
    <property type="entry name" value="Multidrug resistance protein D"/>
    <property type="match status" value="1"/>
</dbReference>
<dbReference type="Pfam" id="PF07690">
    <property type="entry name" value="MFS_1"/>
    <property type="match status" value="1"/>
</dbReference>
<feature type="transmembrane region" description="Helical" evidence="8">
    <location>
        <begin position="389"/>
        <end position="407"/>
    </location>
</feature>
<feature type="transmembrane region" description="Helical" evidence="8">
    <location>
        <begin position="128"/>
        <end position="152"/>
    </location>
</feature>
<organism evidence="10 11">
    <name type="scientific">Smittium mucronatum</name>
    <dbReference type="NCBI Taxonomy" id="133383"/>
    <lineage>
        <taxon>Eukaryota</taxon>
        <taxon>Fungi</taxon>
        <taxon>Fungi incertae sedis</taxon>
        <taxon>Zoopagomycota</taxon>
        <taxon>Kickxellomycotina</taxon>
        <taxon>Harpellomycetes</taxon>
        <taxon>Harpellales</taxon>
        <taxon>Legeriomycetaceae</taxon>
        <taxon>Smittium</taxon>
    </lineage>
</organism>
<protein>
    <submittedName>
        <fullName evidence="10">Putative transporter</fullName>
    </submittedName>
</protein>
<dbReference type="EMBL" id="LSSL01001969">
    <property type="protein sequence ID" value="OLY82037.1"/>
    <property type="molecule type" value="Genomic_DNA"/>
</dbReference>
<evidence type="ECO:0000256" key="5">
    <source>
        <dbReference type="ARBA" id="ARBA00022989"/>
    </source>
</evidence>
<feature type="transmembrane region" description="Helical" evidence="8">
    <location>
        <begin position="280"/>
        <end position="300"/>
    </location>
</feature>
<dbReference type="GO" id="GO:0022857">
    <property type="term" value="F:transmembrane transporter activity"/>
    <property type="evidence" value="ECO:0007669"/>
    <property type="project" value="InterPro"/>
</dbReference>
<name>A0A1R0GYT3_9FUNG</name>
<dbReference type="AlphaFoldDB" id="A0A1R0GYT3"/>
<dbReference type="InterPro" id="IPR020846">
    <property type="entry name" value="MFS_dom"/>
</dbReference>
<dbReference type="GO" id="GO:0005886">
    <property type="term" value="C:plasma membrane"/>
    <property type="evidence" value="ECO:0007669"/>
    <property type="project" value="TreeGrafter"/>
</dbReference>
<evidence type="ECO:0000256" key="6">
    <source>
        <dbReference type="ARBA" id="ARBA00023136"/>
    </source>
</evidence>
<dbReference type="SUPFAM" id="SSF103473">
    <property type="entry name" value="MFS general substrate transporter"/>
    <property type="match status" value="2"/>
</dbReference>
<keyword evidence="11" id="KW-1185">Reference proteome</keyword>
<evidence type="ECO:0000256" key="8">
    <source>
        <dbReference type="SAM" id="Phobius"/>
    </source>
</evidence>
<evidence type="ECO:0000313" key="10">
    <source>
        <dbReference type="EMBL" id="OLY82037.1"/>
    </source>
</evidence>
<dbReference type="PANTHER" id="PTHR23501:SF191">
    <property type="entry name" value="VACUOLAR BASIC AMINO ACID TRANSPORTER 4"/>
    <property type="match status" value="1"/>
</dbReference>
<feature type="transmembrane region" description="Helical" evidence="8">
    <location>
        <begin position="459"/>
        <end position="478"/>
    </location>
</feature>
<accession>A0A1R0GYT3</accession>
<keyword evidence="3" id="KW-0813">Transport</keyword>
<keyword evidence="4 8" id="KW-0812">Transmembrane</keyword>
<feature type="transmembrane region" description="Helical" evidence="8">
    <location>
        <begin position="427"/>
        <end position="447"/>
    </location>
</feature>
<comment type="subcellular location">
    <subcellularLocation>
        <location evidence="1">Endomembrane system</location>
        <topology evidence="1">Multi-pass membrane protein</topology>
    </subcellularLocation>
</comment>
<feature type="transmembrane region" description="Helical" evidence="8">
    <location>
        <begin position="347"/>
        <end position="369"/>
    </location>
</feature>
<feature type="transmembrane region" description="Helical" evidence="8">
    <location>
        <begin position="321"/>
        <end position="341"/>
    </location>
</feature>
<keyword evidence="6 8" id="KW-0472">Membrane</keyword>
<dbReference type="Gene3D" id="1.20.1250.20">
    <property type="entry name" value="MFS general substrate transporter like domains"/>
    <property type="match status" value="1"/>
</dbReference>
<dbReference type="Proteomes" id="UP000187455">
    <property type="component" value="Unassembled WGS sequence"/>
</dbReference>
<dbReference type="PRINTS" id="PR01036">
    <property type="entry name" value="TCRTETB"/>
</dbReference>
<evidence type="ECO:0000256" key="1">
    <source>
        <dbReference type="ARBA" id="ARBA00004127"/>
    </source>
</evidence>
<comment type="similarity">
    <text evidence="2">Belongs to the major facilitator superfamily.</text>
</comment>
<sequence>MSANNDSISRISLENVKNQVTFSNVSSQNSSNLSLVDLNNSGGHSHAIDGSTNCDPSKISSEKIPNVNHFGIDIQDRIATCSSTQKSVPLSHSSVVSLDLDSQPPDEKSDKAETPGKDGENLSVGKKYFIVSTLCLAVFLSSLDSTMVSTALPSIANEFQALSSVSWIVTSNLLCTTAFQPLYGRMSNIFGRKESLMFSIVIFVLGSIISGVAKSIPTLIISRGITGMGGAGISVMVNIVISDLVSMQDRGKYAGLIGVAFGIASVTGPLLGGVFSDKLSWRWCFYINIPIGVFIFLIFWKTLHLSSPVGNWKDKMRRIDFLGLALIVAGLTMIILAMNWGGVQYSWTSPIVLCLFIFGFIFIVIFSLVELYFAKEPILPLRLFKIRNVWAIVIIQLAIGSVMYNVIYYMPMYYSVVYNGNGSSSGLFLLPFIIGMVITSLGCGLAISYTGRYKIYIQVGSLMVTTGLGLISTFSSTIARYKQVIYLAITGLGISLINQPAIICIQVSSGPKNLATATATIIFFRILAGTLGISLFSALLKNHLDSKLADFTSIYPEYTSYAENAKLSIESIYNSSTPLIARTSIVDAYVKSIEFVFRILTPIAGIGFLLSFILIHINFTRK</sequence>
<dbReference type="OrthoDB" id="10021397at2759"/>
<dbReference type="STRING" id="133383.A0A1R0GYT3"/>
<feature type="transmembrane region" description="Helical" evidence="8">
    <location>
        <begin position="253"/>
        <end position="274"/>
    </location>
</feature>
<feature type="domain" description="Major facilitator superfamily (MFS) profile" evidence="9">
    <location>
        <begin position="130"/>
        <end position="619"/>
    </location>
</feature>
<evidence type="ECO:0000256" key="2">
    <source>
        <dbReference type="ARBA" id="ARBA00008335"/>
    </source>
</evidence>
<dbReference type="PROSITE" id="PS50850">
    <property type="entry name" value="MFS"/>
    <property type="match status" value="1"/>
</dbReference>
<dbReference type="PANTHER" id="PTHR23501">
    <property type="entry name" value="MAJOR FACILITATOR SUPERFAMILY"/>
    <property type="match status" value="1"/>
</dbReference>
<feature type="transmembrane region" description="Helical" evidence="8">
    <location>
        <begin position="219"/>
        <end position="241"/>
    </location>
</feature>
<evidence type="ECO:0000259" key="9">
    <source>
        <dbReference type="PROSITE" id="PS50850"/>
    </source>
</evidence>
<proteinExistence type="inferred from homology"/>
<feature type="compositionally biased region" description="Basic and acidic residues" evidence="7">
    <location>
        <begin position="105"/>
        <end position="119"/>
    </location>
</feature>
<evidence type="ECO:0000256" key="4">
    <source>
        <dbReference type="ARBA" id="ARBA00022692"/>
    </source>
</evidence>
<feature type="transmembrane region" description="Helical" evidence="8">
    <location>
        <begin position="517"/>
        <end position="540"/>
    </location>
</feature>